<evidence type="ECO:0000313" key="2">
    <source>
        <dbReference type="EMBL" id="WZU65048.1"/>
    </source>
</evidence>
<evidence type="ECO:0000313" key="3">
    <source>
        <dbReference type="Proteomes" id="UP001451782"/>
    </source>
</evidence>
<protein>
    <submittedName>
        <fullName evidence="2">Uncharacterized protein</fullName>
    </submittedName>
</protein>
<dbReference type="KEGG" id="yag:AABB28_07225"/>
<dbReference type="AlphaFoldDB" id="A0AAN0M8G5"/>
<dbReference type="RefSeq" id="WP_342071399.1">
    <property type="nucleotide sequence ID" value="NZ_CP151762.1"/>
</dbReference>
<keyword evidence="3" id="KW-1185">Reference proteome</keyword>
<keyword evidence="1" id="KW-0732">Signal</keyword>
<reference evidence="2 3" key="1">
    <citation type="submission" date="2024-04" db="EMBL/GenBank/DDBJ databases">
        <title>Phylogenomic analyses of a clade within the roseobacter group suggest taxonomic reassignments of species of the genera Aestuariivita, Citreicella, Loktanella, Nautella, Pelagibaca, Ruegeria, Thalassobius, Thiobacimonas and Tropicibacter, and the proposal o.</title>
        <authorList>
            <person name="Jeon C.O."/>
        </authorList>
    </citation>
    <scope>NUCLEOTIDE SEQUENCE [LARGE SCALE GENOMIC DNA]</scope>
    <source>
        <strain evidence="2 3">G8-12</strain>
    </source>
</reference>
<proteinExistence type="predicted"/>
<name>A0AAN0M8G5_9RHOB</name>
<sequence>MKRAYFFLPLAALVALAAYLGLQYGQVPDETEIINRYAAAYVQTAPAGASLTDCAATTHPDPAVRMVINCVHPFGLTTTFFVGPRGETLPAPQGLGA</sequence>
<organism evidence="2 3">
    <name type="scientific">Yoonia algicola</name>
    <dbReference type="NCBI Taxonomy" id="3137368"/>
    <lineage>
        <taxon>Bacteria</taxon>
        <taxon>Pseudomonadati</taxon>
        <taxon>Pseudomonadota</taxon>
        <taxon>Alphaproteobacteria</taxon>
        <taxon>Rhodobacterales</taxon>
        <taxon>Paracoccaceae</taxon>
        <taxon>Yoonia</taxon>
    </lineage>
</organism>
<evidence type="ECO:0000256" key="1">
    <source>
        <dbReference type="SAM" id="SignalP"/>
    </source>
</evidence>
<feature type="chain" id="PRO_5042960770" evidence="1">
    <location>
        <begin position="18"/>
        <end position="97"/>
    </location>
</feature>
<feature type="signal peptide" evidence="1">
    <location>
        <begin position="1"/>
        <end position="17"/>
    </location>
</feature>
<accession>A0AAN0M8G5</accession>
<gene>
    <name evidence="2" type="ORF">AABB28_07225</name>
</gene>
<dbReference type="EMBL" id="CP151762">
    <property type="protein sequence ID" value="WZU65048.1"/>
    <property type="molecule type" value="Genomic_DNA"/>
</dbReference>
<dbReference type="Proteomes" id="UP001451782">
    <property type="component" value="Chromosome"/>
</dbReference>